<name>A0A6M4P1A2_ECOLX</name>
<reference evidence="3" key="1">
    <citation type="journal article" date="2020" name="Vet. Microbiol.">
        <title>Characterisation of plasmids harbouring extended-spectrum cephalosporin resistance genes in Escherichia coli from French rivers.</title>
        <authorList>
            <person name="Baron S."/>
            <person name="Le Devendec L."/>
            <person name="Lucas P."/>
            <person name="Larvor E."/>
            <person name="Jove T."/>
            <person name="Kempf I."/>
        </authorList>
    </citation>
    <scope>NUCLEOTIDE SEQUENCE</scope>
    <source>
        <strain evidence="3">DH5alpha</strain>
        <plasmid evidence="2">pESBL137</plasmid>
        <plasmid evidence="3">pESBL162</plasmid>
    </source>
</reference>
<accession>A0A6M4P1A2</accession>
<dbReference type="EMBL" id="MT230132">
    <property type="protein sequence ID" value="QJS03059.1"/>
    <property type="molecule type" value="Genomic_DNA"/>
</dbReference>
<dbReference type="EMBL" id="MT230117">
    <property type="protein sequence ID" value="QJS02986.1"/>
    <property type="molecule type" value="Genomic_DNA"/>
</dbReference>
<dbReference type="AlphaFoldDB" id="A0A6M4P1A2"/>
<feature type="compositionally biased region" description="Basic and acidic residues" evidence="1">
    <location>
        <begin position="1"/>
        <end position="32"/>
    </location>
</feature>
<feature type="region of interest" description="Disordered" evidence="1">
    <location>
        <begin position="1"/>
        <end position="84"/>
    </location>
</feature>
<dbReference type="RefSeq" id="WP_181726249.1">
    <property type="nucleotide sequence ID" value="NZ_MT230117.1"/>
</dbReference>
<feature type="compositionally biased region" description="Basic and acidic residues" evidence="1">
    <location>
        <begin position="44"/>
        <end position="84"/>
    </location>
</feature>
<keyword evidence="3" id="KW-0614">Plasmid</keyword>
<evidence type="ECO:0000313" key="2">
    <source>
        <dbReference type="EMBL" id="QJS02986.1"/>
    </source>
</evidence>
<organism evidence="3">
    <name type="scientific">Escherichia coli</name>
    <dbReference type="NCBI Taxonomy" id="562"/>
    <lineage>
        <taxon>Bacteria</taxon>
        <taxon>Pseudomonadati</taxon>
        <taxon>Pseudomonadota</taxon>
        <taxon>Gammaproteobacteria</taxon>
        <taxon>Enterobacterales</taxon>
        <taxon>Enterobacteriaceae</taxon>
        <taxon>Escherichia</taxon>
    </lineage>
</organism>
<protein>
    <submittedName>
        <fullName evidence="3">Uncharacterized protein</fullName>
    </submittedName>
</protein>
<gene>
    <name evidence="2" type="ORF">G6851_00059</name>
    <name evidence="3" type="ORF">G6852_00056</name>
</gene>
<geneLocation type="plasmid" evidence="2">
    <name>pESBL137</name>
</geneLocation>
<proteinExistence type="predicted"/>
<sequence>MKLETIEELKQRGDARRDKADKAERAELEKASHQASLQNETLSEETKELESGEKEKLSKRDQVLEKFKAKVERDKQNERGGRGR</sequence>
<geneLocation type="plasmid" evidence="3">
    <name>pESBL162</name>
</geneLocation>
<evidence type="ECO:0000256" key="1">
    <source>
        <dbReference type="SAM" id="MobiDB-lite"/>
    </source>
</evidence>
<evidence type="ECO:0000313" key="3">
    <source>
        <dbReference type="EMBL" id="QJS03059.1"/>
    </source>
</evidence>